<dbReference type="Gene3D" id="3.90.780.10">
    <property type="entry name" value="5'-Nucleotidase, C-terminal domain"/>
    <property type="match status" value="1"/>
</dbReference>
<dbReference type="SUPFAM" id="SSF56300">
    <property type="entry name" value="Metallo-dependent phosphatases"/>
    <property type="match status" value="1"/>
</dbReference>
<dbReference type="STRING" id="1236971.JCM9152_193"/>
<dbReference type="GO" id="GO:0009166">
    <property type="term" value="P:nucleotide catabolic process"/>
    <property type="evidence" value="ECO:0007669"/>
    <property type="project" value="InterPro"/>
</dbReference>
<keyword evidence="6" id="KW-1185">Reference proteome</keyword>
<dbReference type="PANTHER" id="PTHR11575:SF6">
    <property type="entry name" value="2',3'-CYCLIC-NUCLEOTIDE 2'-PHOSPHODIESTERASE_3'-NUCLEOTIDASE"/>
    <property type="match status" value="1"/>
</dbReference>
<keyword evidence="2" id="KW-0547">Nucleotide-binding</keyword>
<organism evidence="5 6">
    <name type="scientific">Halalkalibacter hemicellulosilyticusJCM 9152</name>
    <dbReference type="NCBI Taxonomy" id="1236971"/>
    <lineage>
        <taxon>Bacteria</taxon>
        <taxon>Bacillati</taxon>
        <taxon>Bacillota</taxon>
        <taxon>Bacilli</taxon>
        <taxon>Bacillales</taxon>
        <taxon>Bacillaceae</taxon>
        <taxon>Halalkalibacter</taxon>
    </lineage>
</organism>
<dbReference type="GO" id="GO:0000166">
    <property type="term" value="F:nucleotide binding"/>
    <property type="evidence" value="ECO:0007669"/>
    <property type="project" value="UniProtKB-KW"/>
</dbReference>
<protein>
    <submittedName>
        <fullName evidence="5">2',3'-cyclic-nucleotide 2'-phosphodiesterase</fullName>
    </submittedName>
</protein>
<evidence type="ECO:0000259" key="4">
    <source>
        <dbReference type="Pfam" id="PF02872"/>
    </source>
</evidence>
<feature type="domain" description="Calcineurin-like phosphoesterase" evidence="3">
    <location>
        <begin position="7"/>
        <end position="237"/>
    </location>
</feature>
<dbReference type="InterPro" id="IPR006146">
    <property type="entry name" value="5'-Nucleotdase_CS"/>
</dbReference>
<dbReference type="Proteomes" id="UP000018895">
    <property type="component" value="Unassembled WGS sequence"/>
</dbReference>
<dbReference type="OrthoDB" id="9775118at2"/>
<dbReference type="PROSITE" id="PS00786">
    <property type="entry name" value="5_NUCLEOTIDASE_2"/>
    <property type="match status" value="1"/>
</dbReference>
<feature type="domain" description="5'-Nucleotidase C-terminal" evidence="4">
    <location>
        <begin position="328"/>
        <end position="484"/>
    </location>
</feature>
<dbReference type="InterPro" id="IPR006179">
    <property type="entry name" value="5_nucleotidase/apyrase"/>
</dbReference>
<dbReference type="InterPro" id="IPR004843">
    <property type="entry name" value="Calcineurin-like_PHP"/>
</dbReference>
<evidence type="ECO:0000313" key="6">
    <source>
        <dbReference type="Proteomes" id="UP000018895"/>
    </source>
</evidence>
<dbReference type="InterPro" id="IPR029052">
    <property type="entry name" value="Metallo-depent_PP-like"/>
</dbReference>
<dbReference type="EMBL" id="BAUU01000001">
    <property type="protein sequence ID" value="GAE28856.1"/>
    <property type="molecule type" value="Genomic_DNA"/>
</dbReference>
<evidence type="ECO:0000313" key="5">
    <source>
        <dbReference type="EMBL" id="GAE28856.1"/>
    </source>
</evidence>
<reference evidence="5" key="1">
    <citation type="journal article" date="2014" name="Genome Announc.">
        <title>Draft Genome Sequences of Three Alkaliphilic Bacillus Strains, Bacillus wakoensis JCM 9140T, Bacillus akibai JCM 9157T, and Bacillus hemicellulosilyticus JCM 9152T.</title>
        <authorList>
            <person name="Yuki M."/>
            <person name="Oshima K."/>
            <person name="Suda W."/>
            <person name="Oshida Y."/>
            <person name="Kitamura K."/>
            <person name="Iida T."/>
            <person name="Hattori M."/>
            <person name="Ohkuma M."/>
        </authorList>
    </citation>
    <scope>NUCLEOTIDE SEQUENCE [LARGE SCALE GENOMIC DNA]</scope>
    <source>
        <strain evidence="5">JCM 9152</strain>
    </source>
</reference>
<dbReference type="PANTHER" id="PTHR11575">
    <property type="entry name" value="5'-NUCLEOTIDASE-RELATED"/>
    <property type="match status" value="1"/>
</dbReference>
<dbReference type="SUPFAM" id="SSF55816">
    <property type="entry name" value="5'-nucleotidase (syn. UDP-sugar hydrolase), C-terminal domain"/>
    <property type="match status" value="1"/>
</dbReference>
<sequence length="522" mass="59558">MKEIEIVILATSDVHGKMSAVNYVDKTKDDQKGMAKAATYIQAERNLNKHVLLIDNGDLIQGTPFAHYAMTETEALNPIVQVLDYLQYDAAVLGNHEFNYGKERLDKVVSQSSFPWLSANIVKKGTNEPYFGQPYMIKKFDDVKVAVLGLTTKYIPHWEADRHIAAFDFLDPVDKGREWVRFLKEEEQCDIVIVSYHGGFEYDPVTNKKISEHTGENQANELQALEGVDVLLTGHQHLQYAVVTEGKKAVIQPGTQAEFVGKVALTVRKKENEVRIQKVIAELLPMNLYMPDDTITSMLKSIELEVDEWLDEKMATVSHRVAIEDPIHDVWLQEHPFIEWINRTMMKHTGAAIACTSLLRPDTLVIDKAVSRRDVHALYPYPNSLAVVQLTREDLRQALEVSASFLMVDADGQVYINSDWERPRLLSYNYDMWEGIEYTIDLRRPIGERVVDLSMGGEPLNNGVYEVVTSSYRASGSGGYHMFGKDKIVKDYHQDMVELLVEDLKREQKLFVEADQNWKVIY</sequence>
<comment type="similarity">
    <text evidence="2">Belongs to the 5'-nucleotidase family.</text>
</comment>
<evidence type="ECO:0000256" key="1">
    <source>
        <dbReference type="ARBA" id="ARBA00022729"/>
    </source>
</evidence>
<dbReference type="Pfam" id="PF00149">
    <property type="entry name" value="Metallophos"/>
    <property type="match status" value="1"/>
</dbReference>
<dbReference type="GO" id="GO:0030288">
    <property type="term" value="C:outer membrane-bounded periplasmic space"/>
    <property type="evidence" value="ECO:0007669"/>
    <property type="project" value="TreeGrafter"/>
</dbReference>
<name>W4Q9X5_9BACI</name>
<dbReference type="GO" id="GO:0046872">
    <property type="term" value="F:metal ion binding"/>
    <property type="evidence" value="ECO:0007669"/>
    <property type="project" value="InterPro"/>
</dbReference>
<dbReference type="InterPro" id="IPR036907">
    <property type="entry name" value="5'-Nucleotdase_C_sf"/>
</dbReference>
<dbReference type="PRINTS" id="PR01607">
    <property type="entry name" value="APYRASEFAMLY"/>
</dbReference>
<evidence type="ECO:0000256" key="2">
    <source>
        <dbReference type="RuleBase" id="RU362119"/>
    </source>
</evidence>
<evidence type="ECO:0000259" key="3">
    <source>
        <dbReference type="Pfam" id="PF00149"/>
    </source>
</evidence>
<gene>
    <name evidence="5" type="ORF">JCM9152_193</name>
</gene>
<proteinExistence type="inferred from homology"/>
<keyword evidence="1" id="KW-0732">Signal</keyword>
<dbReference type="RefSeq" id="WP_035339839.1">
    <property type="nucleotide sequence ID" value="NZ_BAUU01000001.1"/>
</dbReference>
<dbReference type="Pfam" id="PF02872">
    <property type="entry name" value="5_nucleotid_C"/>
    <property type="match status" value="1"/>
</dbReference>
<accession>W4Q9X5</accession>
<dbReference type="Gene3D" id="3.60.21.10">
    <property type="match status" value="1"/>
</dbReference>
<keyword evidence="2" id="KW-0378">Hydrolase</keyword>
<dbReference type="GO" id="GO:0016788">
    <property type="term" value="F:hydrolase activity, acting on ester bonds"/>
    <property type="evidence" value="ECO:0007669"/>
    <property type="project" value="InterPro"/>
</dbReference>
<comment type="caution">
    <text evidence="5">The sequence shown here is derived from an EMBL/GenBank/DDBJ whole genome shotgun (WGS) entry which is preliminary data.</text>
</comment>
<dbReference type="AlphaFoldDB" id="W4Q9X5"/>
<dbReference type="InterPro" id="IPR008334">
    <property type="entry name" value="5'-Nucleotdase_C"/>
</dbReference>